<reference evidence="3" key="2">
    <citation type="submission" date="2016-11" db="UniProtKB">
        <authorList>
            <consortium name="WormBaseParasite"/>
        </authorList>
    </citation>
    <scope>IDENTIFICATION</scope>
</reference>
<feature type="transmembrane region" description="Helical" evidence="1">
    <location>
        <begin position="101"/>
        <end position="118"/>
    </location>
</feature>
<dbReference type="WBParaSite" id="EN70_3234">
    <property type="protein sequence ID" value="EN70_3234"/>
    <property type="gene ID" value="EN70_3234"/>
</dbReference>
<reference evidence="2" key="1">
    <citation type="submission" date="2012-04" db="EMBL/GenBank/DDBJ databases">
        <title>The Genome Sequence of Loa loa.</title>
        <authorList>
            <consortium name="The Broad Institute Genome Sequencing Platform"/>
            <consortium name="Broad Institute Genome Sequencing Center for Infectious Disease"/>
            <person name="Nutman T.B."/>
            <person name="Fink D.L."/>
            <person name="Russ C."/>
            <person name="Young S."/>
            <person name="Zeng Q."/>
            <person name="Gargeya S."/>
            <person name="Alvarado L."/>
            <person name="Berlin A."/>
            <person name="Chapman S.B."/>
            <person name="Chen Z."/>
            <person name="Freedman E."/>
            <person name="Gellesch M."/>
            <person name="Goldberg J."/>
            <person name="Griggs A."/>
            <person name="Gujja S."/>
            <person name="Heilman E.R."/>
            <person name="Heiman D."/>
            <person name="Howarth C."/>
            <person name="Mehta T."/>
            <person name="Neiman D."/>
            <person name="Pearson M."/>
            <person name="Roberts A."/>
            <person name="Saif S."/>
            <person name="Shea T."/>
            <person name="Shenoy N."/>
            <person name="Sisk P."/>
            <person name="Stolte C."/>
            <person name="Sykes S."/>
            <person name="White J."/>
            <person name="Yandava C."/>
            <person name="Haas B."/>
            <person name="Henn M.R."/>
            <person name="Nusbaum C."/>
            <person name="Birren B."/>
        </authorList>
    </citation>
    <scope>NUCLEOTIDE SEQUENCE [LARGE SCALE GENOMIC DNA]</scope>
</reference>
<keyword evidence="1" id="KW-0472">Membrane</keyword>
<keyword evidence="1" id="KW-1133">Transmembrane helix</keyword>
<keyword evidence="1" id="KW-0812">Transmembrane</keyword>
<name>A0A1I7VJG3_LOALO</name>
<evidence type="ECO:0000313" key="2">
    <source>
        <dbReference type="Proteomes" id="UP000095285"/>
    </source>
</evidence>
<evidence type="ECO:0000256" key="1">
    <source>
        <dbReference type="SAM" id="Phobius"/>
    </source>
</evidence>
<dbReference type="Proteomes" id="UP000095285">
    <property type="component" value="Unassembled WGS sequence"/>
</dbReference>
<evidence type="ECO:0000313" key="3">
    <source>
        <dbReference type="WBParaSite" id="EN70_3234"/>
    </source>
</evidence>
<proteinExistence type="predicted"/>
<accession>A0A1I7VJG3</accession>
<dbReference type="AlphaFoldDB" id="A0A1I7VJG3"/>
<sequence>MSPSYIPSTIISPSVTTTITSSSSSSIVPPPPPYHTINLNTISCDTDIDVVGITDVARDVHLDDDDDDEQYDKPLDLSLKKREMRCLPSCSSVLKLNLDQVLYEMVMVYFILFSFSFFRDKKKKKKKRKKKDNNYLTQNNSFF</sequence>
<organism evidence="2 3">
    <name type="scientific">Loa loa</name>
    <name type="common">Eye worm</name>
    <name type="synonym">Filaria loa</name>
    <dbReference type="NCBI Taxonomy" id="7209"/>
    <lineage>
        <taxon>Eukaryota</taxon>
        <taxon>Metazoa</taxon>
        <taxon>Ecdysozoa</taxon>
        <taxon>Nematoda</taxon>
        <taxon>Chromadorea</taxon>
        <taxon>Rhabditida</taxon>
        <taxon>Spirurina</taxon>
        <taxon>Spiruromorpha</taxon>
        <taxon>Filarioidea</taxon>
        <taxon>Onchocercidae</taxon>
        <taxon>Loa</taxon>
    </lineage>
</organism>
<protein>
    <submittedName>
        <fullName evidence="3">Wsv025</fullName>
    </submittedName>
</protein>
<keyword evidence="2" id="KW-1185">Reference proteome</keyword>